<evidence type="ECO:0000256" key="2">
    <source>
        <dbReference type="ARBA" id="ARBA00023125"/>
    </source>
</evidence>
<dbReference type="CDD" id="cd00086">
    <property type="entry name" value="homeodomain"/>
    <property type="match status" value="1"/>
</dbReference>
<evidence type="ECO:0000313" key="10">
    <source>
        <dbReference type="RefSeq" id="XP_022080911.1"/>
    </source>
</evidence>
<evidence type="ECO:0000256" key="6">
    <source>
        <dbReference type="RuleBase" id="RU000682"/>
    </source>
</evidence>
<dbReference type="FunFam" id="1.10.10.60:FF:000067">
    <property type="entry name" value="NK6 homeobox 1"/>
    <property type="match status" value="1"/>
</dbReference>
<proteinExistence type="predicted"/>
<evidence type="ECO:0000256" key="4">
    <source>
        <dbReference type="ARBA" id="ARBA00023242"/>
    </source>
</evidence>
<evidence type="ECO:0000259" key="8">
    <source>
        <dbReference type="PROSITE" id="PS50071"/>
    </source>
</evidence>
<reference evidence="10" key="1">
    <citation type="submission" date="2025-08" db="UniProtKB">
        <authorList>
            <consortium name="RefSeq"/>
        </authorList>
    </citation>
    <scope>IDENTIFICATION</scope>
</reference>
<dbReference type="PANTHER" id="PTHR24340:SF35">
    <property type="entry name" value="HGTX, ISOFORM C"/>
    <property type="match status" value="1"/>
</dbReference>
<keyword evidence="2 5" id="KW-0238">DNA-binding</keyword>
<dbReference type="PRINTS" id="PR00031">
    <property type="entry name" value="HTHREPRESSR"/>
</dbReference>
<dbReference type="PROSITE" id="PS50071">
    <property type="entry name" value="HOMEOBOX_2"/>
    <property type="match status" value="1"/>
</dbReference>
<dbReference type="InterPro" id="IPR020479">
    <property type="entry name" value="HD_metazoa"/>
</dbReference>
<dbReference type="RefSeq" id="XP_022080911.1">
    <property type="nucleotide sequence ID" value="XM_022225219.1"/>
</dbReference>
<evidence type="ECO:0000256" key="1">
    <source>
        <dbReference type="ARBA" id="ARBA00004123"/>
    </source>
</evidence>
<protein>
    <submittedName>
        <fullName evidence="10">Homeobox protein Nkx-6.2-like</fullName>
    </submittedName>
</protein>
<feature type="compositionally biased region" description="Low complexity" evidence="7">
    <location>
        <begin position="307"/>
        <end position="316"/>
    </location>
</feature>
<dbReference type="InterPro" id="IPR000047">
    <property type="entry name" value="HTH_motif"/>
</dbReference>
<gene>
    <name evidence="10" type="primary">LOC110973954</name>
</gene>
<dbReference type="GO" id="GO:0005634">
    <property type="term" value="C:nucleus"/>
    <property type="evidence" value="ECO:0007669"/>
    <property type="project" value="UniProtKB-SubCell"/>
</dbReference>
<feature type="compositionally biased region" description="Basic and acidic residues" evidence="7">
    <location>
        <begin position="285"/>
        <end position="295"/>
    </location>
</feature>
<keyword evidence="9" id="KW-1185">Reference proteome</keyword>
<feature type="DNA-binding region" description="Homeobox" evidence="5">
    <location>
        <begin position="175"/>
        <end position="234"/>
    </location>
</feature>
<dbReference type="GO" id="GO:0000981">
    <property type="term" value="F:DNA-binding transcription factor activity, RNA polymerase II-specific"/>
    <property type="evidence" value="ECO:0007669"/>
    <property type="project" value="InterPro"/>
</dbReference>
<dbReference type="GO" id="GO:0000978">
    <property type="term" value="F:RNA polymerase II cis-regulatory region sequence-specific DNA binding"/>
    <property type="evidence" value="ECO:0007669"/>
    <property type="project" value="TreeGrafter"/>
</dbReference>
<dbReference type="Proteomes" id="UP000694845">
    <property type="component" value="Unplaced"/>
</dbReference>
<dbReference type="OrthoDB" id="6159439at2759"/>
<dbReference type="Pfam" id="PF00046">
    <property type="entry name" value="Homeodomain"/>
    <property type="match status" value="1"/>
</dbReference>
<dbReference type="InterPro" id="IPR017970">
    <property type="entry name" value="Homeobox_CS"/>
</dbReference>
<organism evidence="9 10">
    <name type="scientific">Acanthaster planci</name>
    <name type="common">Crown-of-thorns starfish</name>
    <dbReference type="NCBI Taxonomy" id="133434"/>
    <lineage>
        <taxon>Eukaryota</taxon>
        <taxon>Metazoa</taxon>
        <taxon>Echinodermata</taxon>
        <taxon>Eleutherozoa</taxon>
        <taxon>Asterozoa</taxon>
        <taxon>Asteroidea</taxon>
        <taxon>Valvatacea</taxon>
        <taxon>Valvatida</taxon>
        <taxon>Acanthasteridae</taxon>
        <taxon>Acanthaster</taxon>
    </lineage>
</organism>
<dbReference type="GO" id="GO:0030154">
    <property type="term" value="P:cell differentiation"/>
    <property type="evidence" value="ECO:0007669"/>
    <property type="project" value="TreeGrafter"/>
</dbReference>
<dbReference type="OMA" id="MQGAPWR"/>
<dbReference type="Gene3D" id="1.10.10.60">
    <property type="entry name" value="Homeodomain-like"/>
    <property type="match status" value="1"/>
</dbReference>
<feature type="region of interest" description="Disordered" evidence="7">
    <location>
        <begin position="153"/>
        <end position="184"/>
    </location>
</feature>
<dbReference type="SUPFAM" id="SSF46689">
    <property type="entry name" value="Homeodomain-like"/>
    <property type="match status" value="1"/>
</dbReference>
<evidence type="ECO:0000256" key="3">
    <source>
        <dbReference type="ARBA" id="ARBA00023155"/>
    </source>
</evidence>
<feature type="domain" description="Homeobox" evidence="8">
    <location>
        <begin position="173"/>
        <end position="233"/>
    </location>
</feature>
<sequence>MYLPSMADSMLSLQNLMEATRSSAFIMSNPPLAALHSMTEKTPAFPYPAQPACLTSTGSYKPMAMTYHPTLGNATPHGISDILGRPENSGAAAAAGFLTGVSRFGSPFSTAANMYLSRLGKPVTDLHVPTTGPAALYWPANLLHSPAAWRDPRLPCPPVQPASQSGSPVDKDGKKKHTRPTFSGQQIFALEKTFEQTKYLAGPERARLAYALGMTESQVKVWFQNRRTKWRKKHAAEMASAKRKHDSETEHLAAESSDLDDGRSGNGHVPHQHGPRSGGASVVTRVDHHTDGGDIKRRRLDCGFGGSDSLSSSSSL</sequence>
<dbReference type="InterPro" id="IPR050394">
    <property type="entry name" value="Homeobox_NK-like"/>
</dbReference>
<evidence type="ECO:0000256" key="7">
    <source>
        <dbReference type="SAM" id="MobiDB-lite"/>
    </source>
</evidence>
<dbReference type="PROSITE" id="PS00027">
    <property type="entry name" value="HOMEOBOX_1"/>
    <property type="match status" value="1"/>
</dbReference>
<dbReference type="InterPro" id="IPR001356">
    <property type="entry name" value="HD"/>
</dbReference>
<keyword evidence="3 5" id="KW-0371">Homeobox</keyword>
<keyword evidence="4 5" id="KW-0539">Nucleus</keyword>
<dbReference type="KEGG" id="aplc:110973954"/>
<dbReference type="PRINTS" id="PR00024">
    <property type="entry name" value="HOMEOBOX"/>
</dbReference>
<name>A0A8B7XLB5_ACAPL</name>
<dbReference type="GeneID" id="110973954"/>
<dbReference type="AlphaFoldDB" id="A0A8B7XLB5"/>
<dbReference type="PANTHER" id="PTHR24340">
    <property type="entry name" value="HOMEOBOX PROTEIN NKX"/>
    <property type="match status" value="1"/>
</dbReference>
<accession>A0A8B7XLB5</accession>
<dbReference type="SMART" id="SM00389">
    <property type="entry name" value="HOX"/>
    <property type="match status" value="1"/>
</dbReference>
<comment type="subcellular location">
    <subcellularLocation>
        <location evidence="1 5 6">Nucleus</location>
    </subcellularLocation>
</comment>
<evidence type="ECO:0000313" key="9">
    <source>
        <dbReference type="Proteomes" id="UP000694845"/>
    </source>
</evidence>
<evidence type="ECO:0000256" key="5">
    <source>
        <dbReference type="PROSITE-ProRule" id="PRU00108"/>
    </source>
</evidence>
<feature type="region of interest" description="Disordered" evidence="7">
    <location>
        <begin position="233"/>
        <end position="316"/>
    </location>
</feature>
<dbReference type="InterPro" id="IPR009057">
    <property type="entry name" value="Homeodomain-like_sf"/>
</dbReference>